<organism evidence="1 2">
    <name type="scientific">Rhizoctonia solani AG-3 Rhs1AP</name>
    <dbReference type="NCBI Taxonomy" id="1086054"/>
    <lineage>
        <taxon>Eukaryota</taxon>
        <taxon>Fungi</taxon>
        <taxon>Dikarya</taxon>
        <taxon>Basidiomycota</taxon>
        <taxon>Agaricomycotina</taxon>
        <taxon>Agaricomycetes</taxon>
        <taxon>Cantharellales</taxon>
        <taxon>Ceratobasidiaceae</taxon>
        <taxon>Rhizoctonia</taxon>
    </lineage>
</organism>
<accession>X8JIP0</accession>
<evidence type="ECO:0000313" key="2">
    <source>
        <dbReference type="Proteomes" id="UP000030108"/>
    </source>
</evidence>
<comment type="caution">
    <text evidence="1">The sequence shown here is derived from an EMBL/GenBank/DDBJ whole genome shotgun (WGS) entry which is preliminary data.</text>
</comment>
<proteinExistence type="predicted"/>
<sequence>MDNISRAEGLANLAQAAAELARAATTLSEAALVVANMFTGESDNAPVESIVGAGGINVTRNDLAPVVNVEPSPSTCNQPETDPNELPKPCRIFVDYEADVLVYACALIQNRKQVICYVHHSVSALELYATLLREVCPTLVYTIENTTQDELDRIGSDFLKANNSVLLLPETVCPKIELLESDSWVIHLGWPVDMLTYFQHIRAHKARNNLFIAHSDDRWTPISGVNPEHQSISWPGDIDSLKQIASAMRTSFKHILSEIPIALKEDAYLDYIACHGPHGHRNCSWDPSSLAYYANAYLLDVLQYTNPPHDCIEGIRFEPSLPEVTLEFVKHHGLEPAVREGVMQMEEIDTGLNHMSSLPKDDQPTTETVMLNETGPSNHYSLEPRSPQGVCHPEGDATNTNRVRSVGVGASLFFCSSIITSPQDEIHQIILSPPNLLREYLIIEAEYDIIPTIYHLARQVLYSNVICFVKCLNTTEALIEPMKKMIMRPIHVVRVGDPMSTATKEALRSRYGCIVFCDMLFDLHPELSNEELDLVIHVGWPNGGIYKDHTQLPALRTHHILLSRKEVNGSSGSLLLTQLRQMGVSAIDSTIERDFNLQTDFSTIALERILWRSALSLALSATDVRSYYMAWITHHFSGPYKQQDWTAIDVVNNANRHVKEVLLNNYGTVTAEYVAHFKLEEAVTTGILRITG</sequence>
<dbReference type="Proteomes" id="UP000030108">
    <property type="component" value="Unassembled WGS sequence"/>
</dbReference>
<protein>
    <submittedName>
        <fullName evidence="1">Uncharacterized protein</fullName>
    </submittedName>
</protein>
<dbReference type="EMBL" id="JATN01000317">
    <property type="protein sequence ID" value="EUC62828.1"/>
    <property type="molecule type" value="Genomic_DNA"/>
</dbReference>
<reference evidence="2" key="1">
    <citation type="journal article" date="2014" name="Genome Announc.">
        <title>Draft genome sequence of the plant-pathogenic soil fungus Rhizoctonia solani anastomosis group 3 strain Rhs1AP.</title>
        <authorList>
            <person name="Cubeta M.A."/>
            <person name="Thomas E."/>
            <person name="Dean R.A."/>
            <person name="Jabaji S."/>
            <person name="Neate S.M."/>
            <person name="Tavantzis S."/>
            <person name="Toda T."/>
            <person name="Vilgalys R."/>
            <person name="Bharathan N."/>
            <person name="Fedorova-Abrams N."/>
            <person name="Pakala S.B."/>
            <person name="Pakala S.M."/>
            <person name="Zafar N."/>
            <person name="Joardar V."/>
            <person name="Losada L."/>
            <person name="Nierman W.C."/>
        </authorList>
    </citation>
    <scope>NUCLEOTIDE SEQUENCE [LARGE SCALE GENOMIC DNA]</scope>
    <source>
        <strain evidence="2">AG-3</strain>
    </source>
</reference>
<gene>
    <name evidence="1" type="ORF">RSOL_457060</name>
</gene>
<dbReference type="OrthoDB" id="3169945at2759"/>
<evidence type="ECO:0000313" key="1">
    <source>
        <dbReference type="EMBL" id="EUC62828.1"/>
    </source>
</evidence>
<name>X8JIP0_9AGAM</name>
<dbReference type="AlphaFoldDB" id="X8JIP0"/>